<protein>
    <submittedName>
        <fullName evidence="1">Uncharacterized protein</fullName>
    </submittedName>
</protein>
<feature type="non-terminal residue" evidence="1">
    <location>
        <position position="274"/>
    </location>
</feature>
<gene>
    <name evidence="1" type="ORF">S01H4_23005</name>
</gene>
<name>X1B1S6_9ZZZZ</name>
<evidence type="ECO:0000313" key="1">
    <source>
        <dbReference type="EMBL" id="GAG89709.1"/>
    </source>
</evidence>
<proteinExistence type="predicted"/>
<dbReference type="EMBL" id="BART01010618">
    <property type="protein sequence ID" value="GAG89709.1"/>
    <property type="molecule type" value="Genomic_DNA"/>
</dbReference>
<accession>X1B1S6</accession>
<comment type="caution">
    <text evidence="1">The sequence shown here is derived from an EMBL/GenBank/DDBJ whole genome shotgun (WGS) entry which is preliminary data.</text>
</comment>
<sequence length="274" mass="32150">MIQSRVSNTMLDEIEDLNYDNVILYGVRGYPTRAYTYSELSDTFKMLKRFQMPDGENRSYSDMSINKLYIICNKDQKSTESEEIFQERLELADEIDRVKLYLRTNQVQVRQFVERYEQFDINQKNITQNFITVLMECAMYMRGWSGEGPYPLSSVETNVAYDEQPNIELRVTQSIQELDRMLEQLNDIDENGDFGDLVKELPLIFYHYRSNELLPSTSEEEGLTIYERINIVKGGENGSIQSCIRMSSNRFSASAYYYMRFLSMPLPFNISDMA</sequence>
<reference evidence="1" key="1">
    <citation type="journal article" date="2014" name="Front. Microbiol.">
        <title>High frequency of phylogenetically diverse reductive dehalogenase-homologous genes in deep subseafloor sedimentary metagenomes.</title>
        <authorList>
            <person name="Kawai M."/>
            <person name="Futagami T."/>
            <person name="Toyoda A."/>
            <person name="Takaki Y."/>
            <person name="Nishi S."/>
            <person name="Hori S."/>
            <person name="Arai W."/>
            <person name="Tsubouchi T."/>
            <person name="Morono Y."/>
            <person name="Uchiyama I."/>
            <person name="Ito T."/>
            <person name="Fujiyama A."/>
            <person name="Inagaki F."/>
            <person name="Takami H."/>
        </authorList>
    </citation>
    <scope>NUCLEOTIDE SEQUENCE</scope>
    <source>
        <strain evidence="1">Expedition CK06-06</strain>
    </source>
</reference>
<organism evidence="1">
    <name type="scientific">marine sediment metagenome</name>
    <dbReference type="NCBI Taxonomy" id="412755"/>
    <lineage>
        <taxon>unclassified sequences</taxon>
        <taxon>metagenomes</taxon>
        <taxon>ecological metagenomes</taxon>
    </lineage>
</organism>
<dbReference type="AlphaFoldDB" id="X1B1S6"/>